<keyword evidence="3" id="KW-1185">Reference proteome</keyword>
<name>A0A4D6LC61_VIGUN</name>
<dbReference type="EMBL" id="CP039347">
    <property type="protein sequence ID" value="QCD86136.1"/>
    <property type="molecule type" value="Genomic_DNA"/>
</dbReference>
<sequence length="78" mass="9130">MVKLLAQIWSRCVCEVKWWPLLRSGLCADVVAGLRWPWWCAEQASRRRGGVRRICCRSWCGGGYWFMRRRKMVGGCHG</sequence>
<evidence type="ECO:0000313" key="3">
    <source>
        <dbReference type="Proteomes" id="UP000501690"/>
    </source>
</evidence>
<gene>
    <name evidence="1" type="ORF">DEO72_LG3g657</name>
    <name evidence="2" type="ORF">DEO72_LG3g658</name>
</gene>
<protein>
    <submittedName>
        <fullName evidence="2">Uncharacterized protein</fullName>
    </submittedName>
</protein>
<accession>A0A4D6LC61</accession>
<dbReference type="AlphaFoldDB" id="A0A4D6LC61"/>
<evidence type="ECO:0000313" key="1">
    <source>
        <dbReference type="EMBL" id="QCD86136.1"/>
    </source>
</evidence>
<proteinExistence type="predicted"/>
<dbReference type="Proteomes" id="UP000501690">
    <property type="component" value="Linkage Group LG3"/>
</dbReference>
<organism evidence="2 3">
    <name type="scientific">Vigna unguiculata</name>
    <name type="common">Cowpea</name>
    <dbReference type="NCBI Taxonomy" id="3917"/>
    <lineage>
        <taxon>Eukaryota</taxon>
        <taxon>Viridiplantae</taxon>
        <taxon>Streptophyta</taxon>
        <taxon>Embryophyta</taxon>
        <taxon>Tracheophyta</taxon>
        <taxon>Spermatophyta</taxon>
        <taxon>Magnoliopsida</taxon>
        <taxon>eudicotyledons</taxon>
        <taxon>Gunneridae</taxon>
        <taxon>Pentapetalae</taxon>
        <taxon>rosids</taxon>
        <taxon>fabids</taxon>
        <taxon>Fabales</taxon>
        <taxon>Fabaceae</taxon>
        <taxon>Papilionoideae</taxon>
        <taxon>50 kb inversion clade</taxon>
        <taxon>NPAAA clade</taxon>
        <taxon>indigoferoid/millettioid clade</taxon>
        <taxon>Phaseoleae</taxon>
        <taxon>Vigna</taxon>
    </lineage>
</organism>
<evidence type="ECO:0000313" key="2">
    <source>
        <dbReference type="EMBL" id="QCD86137.1"/>
    </source>
</evidence>
<reference evidence="2 3" key="1">
    <citation type="submission" date="2019-04" db="EMBL/GenBank/DDBJ databases">
        <title>An improved genome assembly and genetic linkage map for asparagus bean, Vigna unguiculata ssp. sesquipedialis.</title>
        <authorList>
            <person name="Xia Q."/>
            <person name="Zhang R."/>
            <person name="Dong Y."/>
        </authorList>
    </citation>
    <scope>NUCLEOTIDE SEQUENCE [LARGE SCALE GENOMIC DNA]</scope>
    <source>
        <tissue evidence="2">Leaf</tissue>
    </source>
</reference>
<dbReference type="EMBL" id="CP039347">
    <property type="protein sequence ID" value="QCD86137.1"/>
    <property type="molecule type" value="Genomic_DNA"/>
</dbReference>